<evidence type="ECO:0000313" key="3">
    <source>
        <dbReference type="EMBL" id="KAK2643699.1"/>
    </source>
</evidence>
<dbReference type="AlphaFoldDB" id="A0AAD9TXU8"/>
<name>A0AAD9TXU8_9ROSI</name>
<dbReference type="PRINTS" id="PR00348">
    <property type="entry name" value="UBIQUITIN"/>
</dbReference>
<feature type="domain" description="Ubiquitin-like" evidence="2">
    <location>
        <begin position="63"/>
        <end position="139"/>
    </location>
</feature>
<dbReference type="Proteomes" id="UP001280121">
    <property type="component" value="Unassembled WGS sequence"/>
</dbReference>
<gene>
    <name evidence="3" type="ORF">Ddye_018894</name>
</gene>
<keyword evidence="4" id="KW-1185">Reference proteome</keyword>
<comment type="caution">
    <text evidence="3">The sequence shown here is derived from an EMBL/GenBank/DDBJ whole genome shotgun (WGS) entry which is preliminary data.</text>
</comment>
<accession>A0AAD9TXU8</accession>
<dbReference type="InterPro" id="IPR019956">
    <property type="entry name" value="Ubiquitin_dom"/>
</dbReference>
<dbReference type="CDD" id="cd17039">
    <property type="entry name" value="Ubl_ubiquitin_like"/>
    <property type="match status" value="2"/>
</dbReference>
<dbReference type="GO" id="GO:0003729">
    <property type="term" value="F:mRNA binding"/>
    <property type="evidence" value="ECO:0007669"/>
    <property type="project" value="UniProtKB-ARBA"/>
</dbReference>
<dbReference type="InterPro" id="IPR050158">
    <property type="entry name" value="Ubiquitin_ubiquitin-like"/>
</dbReference>
<dbReference type="PANTHER" id="PTHR10666">
    <property type="entry name" value="UBIQUITIN"/>
    <property type="match status" value="1"/>
</dbReference>
<dbReference type="SUPFAM" id="SSF54236">
    <property type="entry name" value="Ubiquitin-like"/>
    <property type="match status" value="4"/>
</dbReference>
<sequence length="292" mass="33534">MKVKRSNTIKDIKTMLEEEEHVPEDVQELFFAGDHLRDGQRILDYGIPRNSNVHLVHRESDWMTLHFKMPSNEKTIKLEVQEDYTVQKIKSIIQNEEGICPSDFEIYSCGKLLDNHRTMASLNMQSEDTLQMICNRKDTRSLYVQTPTKGSIKVEVRWVHTVLDVKKIIESIISIPSQCMKLSKTEEQLEDWKTLACYDINEGDVLTVEIPDKFQLSVMINGAIITLNVFPSSTVANVKELLSRLNDIPVNRQRIILNGRVLEDSMTLASYSIDKESILHMMLKIGGRPENA</sequence>
<dbReference type="SMART" id="SM00213">
    <property type="entry name" value="UBQ"/>
    <property type="match status" value="4"/>
</dbReference>
<dbReference type="InterPro" id="IPR029071">
    <property type="entry name" value="Ubiquitin-like_domsf"/>
</dbReference>
<evidence type="ECO:0000313" key="4">
    <source>
        <dbReference type="Proteomes" id="UP001280121"/>
    </source>
</evidence>
<dbReference type="Gene3D" id="3.10.20.90">
    <property type="entry name" value="Phosphatidylinositol 3-kinase Catalytic Subunit, Chain A, domain 1"/>
    <property type="match status" value="4"/>
</dbReference>
<protein>
    <recommendedName>
        <fullName evidence="2">Ubiquitin-like domain-containing protein</fullName>
    </recommendedName>
</protein>
<dbReference type="Pfam" id="PF00240">
    <property type="entry name" value="ubiquitin"/>
    <property type="match status" value="4"/>
</dbReference>
<feature type="domain" description="Ubiquitin-like" evidence="2">
    <location>
        <begin position="140"/>
        <end position="208"/>
    </location>
</feature>
<organism evidence="3 4">
    <name type="scientific">Dipteronia dyeriana</name>
    <dbReference type="NCBI Taxonomy" id="168575"/>
    <lineage>
        <taxon>Eukaryota</taxon>
        <taxon>Viridiplantae</taxon>
        <taxon>Streptophyta</taxon>
        <taxon>Embryophyta</taxon>
        <taxon>Tracheophyta</taxon>
        <taxon>Spermatophyta</taxon>
        <taxon>Magnoliopsida</taxon>
        <taxon>eudicotyledons</taxon>
        <taxon>Gunneridae</taxon>
        <taxon>Pentapetalae</taxon>
        <taxon>rosids</taxon>
        <taxon>malvids</taxon>
        <taxon>Sapindales</taxon>
        <taxon>Sapindaceae</taxon>
        <taxon>Hippocastanoideae</taxon>
        <taxon>Acereae</taxon>
        <taxon>Dipteronia</taxon>
    </lineage>
</organism>
<dbReference type="InterPro" id="IPR000626">
    <property type="entry name" value="Ubiquitin-like_dom"/>
</dbReference>
<evidence type="ECO:0000256" key="1">
    <source>
        <dbReference type="ARBA" id="ARBA00022499"/>
    </source>
</evidence>
<feature type="domain" description="Ubiquitin-like" evidence="2">
    <location>
        <begin position="214"/>
        <end position="288"/>
    </location>
</feature>
<dbReference type="EMBL" id="JANJYI010000006">
    <property type="protein sequence ID" value="KAK2643699.1"/>
    <property type="molecule type" value="Genomic_DNA"/>
</dbReference>
<dbReference type="PROSITE" id="PS50053">
    <property type="entry name" value="UBIQUITIN_2"/>
    <property type="match status" value="4"/>
</dbReference>
<keyword evidence="1" id="KW-1017">Isopeptide bond</keyword>
<feature type="domain" description="Ubiquitin-like" evidence="2">
    <location>
        <begin position="1"/>
        <end position="62"/>
    </location>
</feature>
<reference evidence="3" key="1">
    <citation type="journal article" date="2023" name="Plant J.">
        <title>Genome sequences and population genomics provide insights into the demographic history, inbreeding, and mutation load of two 'living fossil' tree species of Dipteronia.</title>
        <authorList>
            <person name="Feng Y."/>
            <person name="Comes H.P."/>
            <person name="Chen J."/>
            <person name="Zhu S."/>
            <person name="Lu R."/>
            <person name="Zhang X."/>
            <person name="Li P."/>
            <person name="Qiu J."/>
            <person name="Olsen K.M."/>
            <person name="Qiu Y."/>
        </authorList>
    </citation>
    <scope>NUCLEOTIDE SEQUENCE</scope>
    <source>
        <strain evidence="3">KIB01</strain>
    </source>
</reference>
<evidence type="ECO:0000259" key="2">
    <source>
        <dbReference type="PROSITE" id="PS50053"/>
    </source>
</evidence>
<proteinExistence type="predicted"/>